<proteinExistence type="predicted"/>
<feature type="chain" id="PRO_5046195521" description="YceI family protein" evidence="1">
    <location>
        <begin position="22"/>
        <end position="189"/>
    </location>
</feature>
<keyword evidence="3" id="KW-1185">Reference proteome</keyword>
<sequence>MRIKSMGWGLCLMLAATGAQAAWQIEPGTSHAQAEVTHDSRTDMVTLDRLGGTITDEGQLTVPLQYNQLDIVRNANIPTWLKDKTNQRMATLETTIDPDWLNDLNIGETAHHRIALETKDQRYTTRDHVPITITRNDRTHYRVTTSEPVEIKAQSLMEEPNAQLIMSLLGYRSLGDVIPLSLDATLSQQ</sequence>
<reference evidence="2 3" key="1">
    <citation type="submission" date="2023-04" db="EMBL/GenBank/DDBJ databases">
        <title>A long-awaited taxogenomic arrangement of the family Halomonadaceae.</title>
        <authorList>
            <person name="De La Haba R."/>
            <person name="Chuvochina M."/>
            <person name="Wittouck S."/>
            <person name="Arahal D.R."/>
            <person name="Sanchez-Porro C."/>
            <person name="Hugenholtz P."/>
            <person name="Ventosa A."/>
        </authorList>
    </citation>
    <scope>NUCLEOTIDE SEQUENCE [LARGE SCALE GENOMIC DNA]</scope>
    <source>
        <strain evidence="2 3">DSM 22428</strain>
    </source>
</reference>
<evidence type="ECO:0000256" key="1">
    <source>
        <dbReference type="SAM" id="SignalP"/>
    </source>
</evidence>
<dbReference type="RefSeq" id="WP_251591008.1">
    <property type="nucleotide sequence ID" value="NZ_JAMLJI010000001.1"/>
</dbReference>
<evidence type="ECO:0000313" key="3">
    <source>
        <dbReference type="Proteomes" id="UP001269375"/>
    </source>
</evidence>
<comment type="caution">
    <text evidence="2">The sequence shown here is derived from an EMBL/GenBank/DDBJ whole genome shotgun (WGS) entry which is preliminary data.</text>
</comment>
<dbReference type="EMBL" id="JARWAO010000002">
    <property type="protein sequence ID" value="MDR5895357.1"/>
    <property type="molecule type" value="Genomic_DNA"/>
</dbReference>
<feature type="signal peptide" evidence="1">
    <location>
        <begin position="1"/>
        <end position="21"/>
    </location>
</feature>
<evidence type="ECO:0008006" key="4">
    <source>
        <dbReference type="Google" id="ProtNLM"/>
    </source>
</evidence>
<accession>A0ABU1GTK2</accession>
<keyword evidence="1" id="KW-0732">Signal</keyword>
<gene>
    <name evidence="2" type="ORF">QC825_04610</name>
</gene>
<dbReference type="Gene3D" id="2.40.128.110">
    <property type="entry name" value="Lipid/polyisoprenoid-binding, YceI-like"/>
    <property type="match status" value="1"/>
</dbReference>
<dbReference type="Proteomes" id="UP001269375">
    <property type="component" value="Unassembled WGS sequence"/>
</dbReference>
<protein>
    <recommendedName>
        <fullName evidence="4">YceI family protein</fullName>
    </recommendedName>
</protein>
<evidence type="ECO:0000313" key="2">
    <source>
        <dbReference type="EMBL" id="MDR5895357.1"/>
    </source>
</evidence>
<dbReference type="InterPro" id="IPR036761">
    <property type="entry name" value="TTHA0802/YceI-like_sf"/>
</dbReference>
<name>A0ABU1GTK2_9GAMM</name>
<organism evidence="2 3">
    <name type="scientific">Larsenimonas suaedae</name>
    <dbReference type="NCBI Taxonomy" id="1851019"/>
    <lineage>
        <taxon>Bacteria</taxon>
        <taxon>Pseudomonadati</taxon>
        <taxon>Pseudomonadota</taxon>
        <taxon>Gammaproteobacteria</taxon>
        <taxon>Oceanospirillales</taxon>
        <taxon>Halomonadaceae</taxon>
        <taxon>Larsenimonas</taxon>
    </lineage>
</organism>